<dbReference type="PANTHER" id="PTHR19918">
    <property type="entry name" value="CELL DIVISION CYCLE 20 CDC20 FIZZY -RELATED"/>
    <property type="match status" value="1"/>
</dbReference>
<dbReference type="GO" id="GO:0031145">
    <property type="term" value="P:anaphase-promoting complex-dependent catabolic process"/>
    <property type="evidence" value="ECO:0007669"/>
    <property type="project" value="TreeGrafter"/>
</dbReference>
<keyword evidence="2 7" id="KW-0853">WD repeat</keyword>
<keyword evidence="10" id="KW-1185">Reference proteome</keyword>
<dbReference type="STRING" id="50990.A0A4Y7QCK6"/>
<dbReference type="GO" id="GO:0005680">
    <property type="term" value="C:anaphase-promoting complex"/>
    <property type="evidence" value="ECO:0007669"/>
    <property type="project" value="TreeGrafter"/>
</dbReference>
<keyword evidence="4" id="KW-0677">Repeat</keyword>
<dbReference type="Gene3D" id="2.130.10.10">
    <property type="entry name" value="YVTN repeat-like/Quinoprotein amine dehydrogenase"/>
    <property type="match status" value="1"/>
</dbReference>
<evidence type="ECO:0000256" key="6">
    <source>
        <dbReference type="ARBA" id="ARBA00023306"/>
    </source>
</evidence>
<dbReference type="GO" id="GO:1990757">
    <property type="term" value="F:ubiquitin ligase activator activity"/>
    <property type="evidence" value="ECO:0007669"/>
    <property type="project" value="TreeGrafter"/>
</dbReference>
<organism evidence="9 10">
    <name type="scientific">Rickenella mellea</name>
    <dbReference type="NCBI Taxonomy" id="50990"/>
    <lineage>
        <taxon>Eukaryota</taxon>
        <taxon>Fungi</taxon>
        <taxon>Dikarya</taxon>
        <taxon>Basidiomycota</taxon>
        <taxon>Agaricomycotina</taxon>
        <taxon>Agaricomycetes</taxon>
        <taxon>Hymenochaetales</taxon>
        <taxon>Rickenellaceae</taxon>
        <taxon>Rickenella</taxon>
    </lineage>
</organism>
<name>A0A4Y7QCK6_9AGAM</name>
<sequence length="483" mass="53468">MATPSSLAVFKTPLKRAYGYDENAFASKKRRSSFSALTLDVVRHDLPPRSLTPGPECAEDYKGDRFIKDPWDRGLPFRTKFSAEQFALTVNNLENQIILPPSPKTRKSHLQSGLRPFRKHLTKDLYELPPPPSATSATTNLRHYPEMTLDAPGLCDDYYARPLAWSSTDCLAVLTRYSVNYRDMNTGRIKIVCMLEIGDIGKCILWAPDTNVIGVGYDSGAVQLYNADGRMTGVVGRDAGPYVGGMSWASRNVLSVGYGDGCVRQYDTREKHATQTVEAHKSRVCGIKWSPDGSFLATGANDGSLMIWDARAARSLASDGTKEHERSMVEKKWKSRKHRSTTKAIAWCPWQPNLLATGGGAKDGFLRTWSAASATPLYEMYSHSQISSLHFAPNAKELVSTHGYRLTTGVEQSVVVRSYPKFEQTGKIFDAGHGRIIDSCLSPDGTRLVTAGADETIRVYRLFGAAKVIGKEESEMRHQSVIR</sequence>
<evidence type="ECO:0000256" key="1">
    <source>
        <dbReference type="ARBA" id="ARBA00006445"/>
    </source>
</evidence>
<dbReference type="Pfam" id="PF24807">
    <property type="entry name" value="WD40_CDC20-Fz"/>
    <property type="match status" value="1"/>
</dbReference>
<keyword evidence="6" id="KW-0131">Cell cycle</keyword>
<evidence type="ECO:0000256" key="2">
    <source>
        <dbReference type="ARBA" id="ARBA00022574"/>
    </source>
</evidence>
<dbReference type="PROSITE" id="PS50294">
    <property type="entry name" value="WD_REPEATS_REGION"/>
    <property type="match status" value="1"/>
</dbReference>
<dbReference type="InterPro" id="IPR036322">
    <property type="entry name" value="WD40_repeat_dom_sf"/>
</dbReference>
<dbReference type="PANTHER" id="PTHR19918:SF8">
    <property type="entry name" value="FI02843P"/>
    <property type="match status" value="1"/>
</dbReference>
<dbReference type="InterPro" id="IPR056150">
    <property type="entry name" value="WD40_CDC20-Fz"/>
</dbReference>
<dbReference type="GO" id="GO:0010997">
    <property type="term" value="F:anaphase-promoting complex binding"/>
    <property type="evidence" value="ECO:0007669"/>
    <property type="project" value="InterPro"/>
</dbReference>
<evidence type="ECO:0000313" key="9">
    <source>
        <dbReference type="EMBL" id="TDL24579.1"/>
    </source>
</evidence>
<evidence type="ECO:0000256" key="5">
    <source>
        <dbReference type="ARBA" id="ARBA00022776"/>
    </source>
</evidence>
<evidence type="ECO:0000256" key="7">
    <source>
        <dbReference type="PROSITE-ProRule" id="PRU00221"/>
    </source>
</evidence>
<comment type="similarity">
    <text evidence="1">Belongs to the WD repeat CDC20/Fizzy family.</text>
</comment>
<dbReference type="InterPro" id="IPR033010">
    <property type="entry name" value="Cdc20/Fizzy"/>
</dbReference>
<dbReference type="InterPro" id="IPR001680">
    <property type="entry name" value="WD40_rpt"/>
</dbReference>
<dbReference type="GO" id="GO:0051301">
    <property type="term" value="P:cell division"/>
    <property type="evidence" value="ECO:0007669"/>
    <property type="project" value="UniProtKB-KW"/>
</dbReference>
<reference evidence="9 10" key="1">
    <citation type="submission" date="2018-06" db="EMBL/GenBank/DDBJ databases">
        <title>A transcriptomic atlas of mushroom development highlights an independent origin of complex multicellularity.</title>
        <authorList>
            <consortium name="DOE Joint Genome Institute"/>
            <person name="Krizsan K."/>
            <person name="Almasi E."/>
            <person name="Merenyi Z."/>
            <person name="Sahu N."/>
            <person name="Viragh M."/>
            <person name="Koszo T."/>
            <person name="Mondo S."/>
            <person name="Kiss B."/>
            <person name="Balint B."/>
            <person name="Kues U."/>
            <person name="Barry K."/>
            <person name="Hegedus J.C."/>
            <person name="Henrissat B."/>
            <person name="Johnson J."/>
            <person name="Lipzen A."/>
            <person name="Ohm R."/>
            <person name="Nagy I."/>
            <person name="Pangilinan J."/>
            <person name="Yan J."/>
            <person name="Xiong Y."/>
            <person name="Grigoriev I.V."/>
            <person name="Hibbett D.S."/>
            <person name="Nagy L.G."/>
        </authorList>
    </citation>
    <scope>NUCLEOTIDE SEQUENCE [LARGE SCALE GENOMIC DNA]</scope>
    <source>
        <strain evidence="9 10">SZMC22713</strain>
    </source>
</reference>
<keyword evidence="3" id="KW-0132">Cell division</keyword>
<dbReference type="InterPro" id="IPR015943">
    <property type="entry name" value="WD40/YVTN_repeat-like_dom_sf"/>
</dbReference>
<dbReference type="OrthoDB" id="10263272at2759"/>
<dbReference type="GO" id="GO:1905786">
    <property type="term" value="P:positive regulation of anaphase-promoting complex-dependent catabolic process"/>
    <property type="evidence" value="ECO:0007669"/>
    <property type="project" value="TreeGrafter"/>
</dbReference>
<evidence type="ECO:0000256" key="4">
    <source>
        <dbReference type="ARBA" id="ARBA00022737"/>
    </source>
</evidence>
<dbReference type="SMART" id="SM00320">
    <property type="entry name" value="WD40"/>
    <property type="match status" value="5"/>
</dbReference>
<accession>A0A4Y7QCK6</accession>
<evidence type="ECO:0000313" key="10">
    <source>
        <dbReference type="Proteomes" id="UP000294933"/>
    </source>
</evidence>
<feature type="domain" description="CDC20/Fizzy WD40" evidence="8">
    <location>
        <begin position="149"/>
        <end position="460"/>
    </location>
</feature>
<gene>
    <name evidence="9" type="ORF">BD410DRAFT_896771</name>
</gene>
<dbReference type="Proteomes" id="UP000294933">
    <property type="component" value="Unassembled WGS sequence"/>
</dbReference>
<evidence type="ECO:0000256" key="3">
    <source>
        <dbReference type="ARBA" id="ARBA00022618"/>
    </source>
</evidence>
<dbReference type="AlphaFoldDB" id="A0A4Y7QCK6"/>
<evidence type="ECO:0000259" key="8">
    <source>
        <dbReference type="Pfam" id="PF24807"/>
    </source>
</evidence>
<dbReference type="VEuPathDB" id="FungiDB:BD410DRAFT_896771"/>
<dbReference type="EMBL" id="ML170166">
    <property type="protein sequence ID" value="TDL24579.1"/>
    <property type="molecule type" value="Genomic_DNA"/>
</dbReference>
<feature type="repeat" description="WD" evidence="7">
    <location>
        <begin position="277"/>
        <end position="318"/>
    </location>
</feature>
<proteinExistence type="inferred from homology"/>
<dbReference type="SUPFAM" id="SSF50978">
    <property type="entry name" value="WD40 repeat-like"/>
    <property type="match status" value="1"/>
</dbReference>
<dbReference type="PROSITE" id="PS50082">
    <property type="entry name" value="WD_REPEATS_2"/>
    <property type="match status" value="1"/>
</dbReference>
<protein>
    <submittedName>
        <fullName evidence="9">WD40 repeat-like protein</fullName>
    </submittedName>
</protein>
<keyword evidence="5" id="KW-0498">Mitosis</keyword>